<evidence type="ECO:0000256" key="2">
    <source>
        <dbReference type="ARBA" id="ARBA00007362"/>
    </source>
</evidence>
<feature type="domain" description="EamA" evidence="7">
    <location>
        <begin position="211"/>
        <end position="346"/>
    </location>
</feature>
<feature type="transmembrane region" description="Helical" evidence="6">
    <location>
        <begin position="146"/>
        <end position="168"/>
    </location>
</feature>
<dbReference type="EMBL" id="JALBGC010000009">
    <property type="protein sequence ID" value="MCI1190205.1"/>
    <property type="molecule type" value="Genomic_DNA"/>
</dbReference>
<dbReference type="AlphaFoldDB" id="A0A9X1VN78"/>
<dbReference type="GO" id="GO:0016020">
    <property type="term" value="C:membrane"/>
    <property type="evidence" value="ECO:0007669"/>
    <property type="project" value="UniProtKB-SubCell"/>
</dbReference>
<feature type="transmembrane region" description="Helical" evidence="6">
    <location>
        <begin position="175"/>
        <end position="195"/>
    </location>
</feature>
<dbReference type="Proteomes" id="UP001139193">
    <property type="component" value="Unassembled WGS sequence"/>
</dbReference>
<feature type="transmembrane region" description="Helical" evidence="6">
    <location>
        <begin position="119"/>
        <end position="140"/>
    </location>
</feature>
<proteinExistence type="inferred from homology"/>
<feature type="domain" description="EamA" evidence="7">
    <location>
        <begin position="62"/>
        <end position="191"/>
    </location>
</feature>
<evidence type="ECO:0000313" key="8">
    <source>
        <dbReference type="EMBL" id="MCI1190205.1"/>
    </source>
</evidence>
<name>A0A9X1VN78_9BACT</name>
<dbReference type="InterPro" id="IPR000620">
    <property type="entry name" value="EamA_dom"/>
</dbReference>
<keyword evidence="4 6" id="KW-1133">Transmembrane helix</keyword>
<organism evidence="8 9">
    <name type="scientific">Hymenobacter cyanobacteriorum</name>
    <dbReference type="NCBI Taxonomy" id="2926463"/>
    <lineage>
        <taxon>Bacteria</taxon>
        <taxon>Pseudomonadati</taxon>
        <taxon>Bacteroidota</taxon>
        <taxon>Cytophagia</taxon>
        <taxon>Cytophagales</taxon>
        <taxon>Hymenobacteraceae</taxon>
        <taxon>Hymenobacter</taxon>
    </lineage>
</organism>
<keyword evidence="3 6" id="KW-0812">Transmembrane</keyword>
<gene>
    <name evidence="8" type="ORF">MON38_22490</name>
</gene>
<evidence type="ECO:0000313" key="9">
    <source>
        <dbReference type="Proteomes" id="UP001139193"/>
    </source>
</evidence>
<evidence type="ECO:0000256" key="6">
    <source>
        <dbReference type="SAM" id="Phobius"/>
    </source>
</evidence>
<dbReference type="InterPro" id="IPR050638">
    <property type="entry name" value="AA-Vitamin_Transporters"/>
</dbReference>
<accession>A0A9X1VN78</accession>
<comment type="caution">
    <text evidence="8">The sequence shown here is derived from an EMBL/GenBank/DDBJ whole genome shotgun (WGS) entry which is preliminary data.</text>
</comment>
<comment type="similarity">
    <text evidence="2">Belongs to the EamA transporter family.</text>
</comment>
<dbReference type="Gene3D" id="1.10.3730.20">
    <property type="match status" value="1"/>
</dbReference>
<protein>
    <submittedName>
        <fullName evidence="8">DMT family transporter</fullName>
    </submittedName>
</protein>
<dbReference type="InterPro" id="IPR037185">
    <property type="entry name" value="EmrE-like"/>
</dbReference>
<keyword evidence="9" id="KW-1185">Reference proteome</keyword>
<evidence type="ECO:0000256" key="5">
    <source>
        <dbReference type="ARBA" id="ARBA00023136"/>
    </source>
</evidence>
<dbReference type="PANTHER" id="PTHR32322">
    <property type="entry name" value="INNER MEMBRANE TRANSPORTER"/>
    <property type="match status" value="1"/>
</dbReference>
<feature type="transmembrane region" description="Helical" evidence="6">
    <location>
        <begin position="85"/>
        <end position="107"/>
    </location>
</feature>
<evidence type="ECO:0000256" key="4">
    <source>
        <dbReference type="ARBA" id="ARBA00022989"/>
    </source>
</evidence>
<feature type="transmembrane region" description="Helical" evidence="6">
    <location>
        <begin position="240"/>
        <end position="263"/>
    </location>
</feature>
<sequence length="350" mass="35736">MSSKIPPALGSPLASSAAPVASEAAAGRVNADLTGTADESASLEATEALAPAAPAATTPMAWALLIILACIWGTSFILMKKGLVVFSALELGAIRVSVAALLLLPFALRHVSSVKRSRFKWLGLSGVVGTLLPAFLFAYAETKLASGLAGVLNALTAVFTLLVGALLFGQRLTGLRVLGIALGLVGTVVMLQLGGSGGDATPAGEGNAWYGLYILAATIGYGLSVNVIKHKLGGLTPVAVTSMLLMLIGGPALAFLLLGTGFVHKLTTAPGAWTAFGYIALLATMSTAVAMVLFNKLIQQSTALFASSSTYLIPIVALALGALDGEAFNIWHFVGMVIILGGVLIIHRAK</sequence>
<comment type="subcellular location">
    <subcellularLocation>
        <location evidence="1">Membrane</location>
        <topology evidence="1">Multi-pass membrane protein</topology>
    </subcellularLocation>
</comment>
<feature type="transmembrane region" description="Helical" evidence="6">
    <location>
        <begin position="303"/>
        <end position="323"/>
    </location>
</feature>
<feature type="transmembrane region" description="Helical" evidence="6">
    <location>
        <begin position="275"/>
        <end position="294"/>
    </location>
</feature>
<dbReference type="SUPFAM" id="SSF103481">
    <property type="entry name" value="Multidrug resistance efflux transporter EmrE"/>
    <property type="match status" value="2"/>
</dbReference>
<dbReference type="RefSeq" id="WP_241938414.1">
    <property type="nucleotide sequence ID" value="NZ_JALBGC010000009.1"/>
</dbReference>
<dbReference type="Pfam" id="PF00892">
    <property type="entry name" value="EamA"/>
    <property type="match status" value="2"/>
</dbReference>
<evidence type="ECO:0000259" key="7">
    <source>
        <dbReference type="Pfam" id="PF00892"/>
    </source>
</evidence>
<evidence type="ECO:0000256" key="3">
    <source>
        <dbReference type="ARBA" id="ARBA00022692"/>
    </source>
</evidence>
<feature type="transmembrane region" description="Helical" evidence="6">
    <location>
        <begin position="329"/>
        <end position="346"/>
    </location>
</feature>
<evidence type="ECO:0000256" key="1">
    <source>
        <dbReference type="ARBA" id="ARBA00004141"/>
    </source>
</evidence>
<keyword evidence="5 6" id="KW-0472">Membrane</keyword>
<dbReference type="PANTHER" id="PTHR32322:SF2">
    <property type="entry name" value="EAMA DOMAIN-CONTAINING PROTEIN"/>
    <property type="match status" value="1"/>
</dbReference>
<feature type="transmembrane region" description="Helical" evidence="6">
    <location>
        <begin position="207"/>
        <end position="228"/>
    </location>
</feature>
<reference evidence="8" key="1">
    <citation type="submission" date="2022-03" db="EMBL/GenBank/DDBJ databases">
        <title>Bacterial whole genome sequence for Hymenobacter sp. DH14.</title>
        <authorList>
            <person name="Le V."/>
        </authorList>
    </citation>
    <scope>NUCLEOTIDE SEQUENCE</scope>
    <source>
        <strain evidence="8">DH14</strain>
    </source>
</reference>
<feature type="transmembrane region" description="Helical" evidence="6">
    <location>
        <begin position="61"/>
        <end position="79"/>
    </location>
</feature>